<keyword evidence="3" id="KW-1185">Reference proteome</keyword>
<dbReference type="SUPFAM" id="SSF54593">
    <property type="entry name" value="Glyoxalase/Bleomycin resistance protein/Dihydroxybiphenyl dioxygenase"/>
    <property type="match status" value="1"/>
</dbReference>
<evidence type="ECO:0000259" key="1">
    <source>
        <dbReference type="PROSITE" id="PS51819"/>
    </source>
</evidence>
<proteinExistence type="predicted"/>
<feature type="domain" description="VOC" evidence="1">
    <location>
        <begin position="2"/>
        <end position="125"/>
    </location>
</feature>
<evidence type="ECO:0000313" key="2">
    <source>
        <dbReference type="EMBL" id="QCY47085.1"/>
    </source>
</evidence>
<dbReference type="Gene3D" id="3.10.180.10">
    <property type="entry name" value="2,3-Dihydroxybiphenyl 1,2-Dioxygenase, domain 1"/>
    <property type="match status" value="1"/>
</dbReference>
<dbReference type="RefSeq" id="WP_138173864.1">
    <property type="nucleotide sequence ID" value="NZ_CP034412.1"/>
</dbReference>
<dbReference type="InterPro" id="IPR004360">
    <property type="entry name" value="Glyas_Fos-R_dOase_dom"/>
</dbReference>
<evidence type="ECO:0000313" key="3">
    <source>
        <dbReference type="Proteomes" id="UP000307000"/>
    </source>
</evidence>
<gene>
    <name evidence="2" type="ORF">GcLGCM259_1352</name>
</gene>
<dbReference type="KEGG" id="gcr:GcLGCM259_1352"/>
<dbReference type="PANTHER" id="PTHR39175">
    <property type="entry name" value="FAMILY PROTEIN, PUTATIVE (AFU_ORTHOLOGUE AFUA_3G15060)-RELATED"/>
    <property type="match status" value="1"/>
</dbReference>
<dbReference type="PROSITE" id="PS51819">
    <property type="entry name" value="VOC"/>
    <property type="match status" value="1"/>
</dbReference>
<sequence length="128" mass="14429">MRLHHIQLAMPAGLEDTARHFYAELLGLEEVERPARAHDGQLWFCCFDDQGLVTAEIHLEVGAPVPAGSGHTGLRLADREELALLAHTLEQADVQVDWSERHSFEGYERFFVQDPFGNHLELLAPAYL</sequence>
<accession>A0A5B7WUV8</accession>
<dbReference type="Pfam" id="PF00903">
    <property type="entry name" value="Glyoxalase"/>
    <property type="match status" value="1"/>
</dbReference>
<dbReference type="Proteomes" id="UP000307000">
    <property type="component" value="Chromosome"/>
</dbReference>
<dbReference type="InterPro" id="IPR029068">
    <property type="entry name" value="Glyas_Bleomycin-R_OHBP_Dase"/>
</dbReference>
<protein>
    <submittedName>
        <fullName evidence="2">Glyoxalase</fullName>
    </submittedName>
</protein>
<reference evidence="2 3" key="1">
    <citation type="submission" date="2018-12" db="EMBL/GenBank/DDBJ databases">
        <title>Complete Genome Sequence of Glutamicibacter creatinolyticus strain LGCM259,isolated from an abscess of a 12-year-old mare in Italy.</title>
        <authorList>
            <person name="Santos R.G."/>
            <person name="Silva A.L."/>
            <person name="Seyffert N."/>
            <person name="Castro T.L.P."/>
            <person name="Attili A.R."/>
            <person name="Rifici C."/>
            <person name="Mazzullo G."/>
            <person name="Brenig B."/>
            <person name="Venanzi F."/>
            <person name="Azevedo V."/>
        </authorList>
    </citation>
    <scope>NUCLEOTIDE SEQUENCE [LARGE SCALE GENOMIC DNA]</scope>
    <source>
        <strain evidence="2 3">LGCM 259</strain>
    </source>
</reference>
<name>A0A5B7WUV8_9MICC</name>
<dbReference type="PANTHER" id="PTHR39175:SF1">
    <property type="entry name" value="FAMILY PROTEIN, PUTATIVE (AFU_ORTHOLOGUE AFUA_3G15060)-RELATED"/>
    <property type="match status" value="1"/>
</dbReference>
<dbReference type="AlphaFoldDB" id="A0A5B7WUV8"/>
<dbReference type="EMBL" id="CP034412">
    <property type="protein sequence ID" value="QCY47085.1"/>
    <property type="molecule type" value="Genomic_DNA"/>
</dbReference>
<dbReference type="InterPro" id="IPR037523">
    <property type="entry name" value="VOC_core"/>
</dbReference>
<organism evidence="2 3">
    <name type="scientific">Glutamicibacter creatinolyticus</name>
    <dbReference type="NCBI Taxonomy" id="162496"/>
    <lineage>
        <taxon>Bacteria</taxon>
        <taxon>Bacillati</taxon>
        <taxon>Actinomycetota</taxon>
        <taxon>Actinomycetes</taxon>
        <taxon>Micrococcales</taxon>
        <taxon>Micrococcaceae</taxon>
        <taxon>Glutamicibacter</taxon>
    </lineage>
</organism>